<comment type="caution">
    <text evidence="1">The sequence shown here is derived from an EMBL/GenBank/DDBJ whole genome shotgun (WGS) entry which is preliminary data.</text>
</comment>
<dbReference type="Proteomes" id="UP000003860">
    <property type="component" value="Unassembled WGS sequence"/>
</dbReference>
<reference evidence="1" key="2">
    <citation type="submission" date="2011-01" db="EMBL/GenBank/DDBJ databases">
        <title>The Non-contiguous Finished genome of Clostridium papyrosolvens.</title>
        <authorList>
            <person name="Lucas S."/>
            <person name="Copeland A."/>
            <person name="Lapidus A."/>
            <person name="Cheng J.-F."/>
            <person name="Goodwin L."/>
            <person name="Pitluck S."/>
            <person name="Misra M."/>
            <person name="Chertkov O."/>
            <person name="Detter J.C."/>
            <person name="Han C."/>
            <person name="Tapia R."/>
            <person name="Land M."/>
            <person name="Hauser L."/>
            <person name="Kyrpides N."/>
            <person name="Ivanova N."/>
            <person name="Pagani I."/>
            <person name="Mouttaki H."/>
            <person name="He Z."/>
            <person name="Zhou J."/>
            <person name="Hemme C.L."/>
            <person name="Woyke T."/>
        </authorList>
    </citation>
    <scope>NUCLEOTIDE SEQUENCE [LARGE SCALE GENOMIC DNA]</scope>
    <source>
        <strain evidence="1">DSM 2782</strain>
    </source>
</reference>
<evidence type="ECO:0000313" key="2">
    <source>
        <dbReference type="Proteomes" id="UP000003860"/>
    </source>
</evidence>
<proteinExistence type="predicted"/>
<dbReference type="EMBL" id="ACXX02000002">
    <property type="protein sequence ID" value="EGD48851.1"/>
    <property type="molecule type" value="Genomic_DNA"/>
</dbReference>
<protein>
    <submittedName>
        <fullName evidence="1">Uncharacterized protein</fullName>
    </submittedName>
</protein>
<dbReference type="RefSeq" id="WP_004616850.1">
    <property type="nucleotide sequence ID" value="NZ_ACXX02000002.1"/>
</dbReference>
<keyword evidence="2" id="KW-1185">Reference proteome</keyword>
<sequence>MVYAVNTVTVSLDIKWKFSSAVSKSAMSVIKGRSASFFRIITDDCIIHDSISFG</sequence>
<dbReference type="STRING" id="588581.Cpap_3277"/>
<reference evidence="1" key="1">
    <citation type="submission" date="2009-07" db="EMBL/GenBank/DDBJ databases">
        <authorList>
            <consortium name="US DOE Joint Genome Institute (JGI-PGF)"/>
            <person name="Lucas S."/>
            <person name="Copeland A."/>
            <person name="Lapidus A."/>
            <person name="Glavina del Rio T."/>
            <person name="Tice H."/>
            <person name="Bruce D."/>
            <person name="Goodwin L."/>
            <person name="Pitluck S."/>
            <person name="Larimer F."/>
            <person name="Land M.L."/>
            <person name="Mouttaki H."/>
            <person name="He Z."/>
            <person name="Zhou J."/>
            <person name="Hemme C.L."/>
        </authorList>
    </citation>
    <scope>NUCLEOTIDE SEQUENCE [LARGE SCALE GENOMIC DNA]</scope>
    <source>
        <strain evidence="1">DSM 2782</strain>
    </source>
</reference>
<dbReference type="AlphaFoldDB" id="F1T8L9"/>
<evidence type="ECO:0000313" key="1">
    <source>
        <dbReference type="EMBL" id="EGD48851.1"/>
    </source>
</evidence>
<gene>
    <name evidence="1" type="ORF">Cpap_3277</name>
</gene>
<name>F1T8L9_9FIRM</name>
<accession>F1T8L9</accession>
<organism evidence="1 2">
    <name type="scientific">Ruminiclostridium papyrosolvens DSM 2782</name>
    <dbReference type="NCBI Taxonomy" id="588581"/>
    <lineage>
        <taxon>Bacteria</taxon>
        <taxon>Bacillati</taxon>
        <taxon>Bacillota</taxon>
        <taxon>Clostridia</taxon>
        <taxon>Eubacteriales</taxon>
        <taxon>Oscillospiraceae</taxon>
        <taxon>Ruminiclostridium</taxon>
    </lineage>
</organism>